<dbReference type="KEGG" id="tid:Thein_2210"/>
<dbReference type="HOGENOM" id="CLU_013325_10_4_0"/>
<dbReference type="Gene3D" id="3.40.50.720">
    <property type="entry name" value="NAD(P)-binding Rossmann-like Domain"/>
    <property type="match status" value="1"/>
</dbReference>
<dbReference type="EMBL" id="CP002683">
    <property type="protein sequence ID" value="AEH46058.1"/>
    <property type="molecule type" value="Genomic_DNA"/>
</dbReference>
<dbReference type="PaxDb" id="667014-Thein_2210"/>
<sequence length="222" mass="24338">MNIFDRQKAIFSPEDMARLRASTVMIAGVGGLGTVVAEGLVRLGIGGLILVDDDRVSPTDLNRQVLYTAKDIGEFKAKMARERLLAIRDDVWIEAWVQRIEKKFDIPNKVAGVVDALDNWESRFILADMCEAKRKFLVHAGLSGAFGQVTSFLPGSSPKFKDVFAGAAPEEPAAFFSICAVLGGIQAFEVVKIICGREDNLVGKLLLVDLLTYHFEVIPLAR</sequence>
<keyword evidence="3" id="KW-1185">Reference proteome</keyword>
<proteinExistence type="predicted"/>
<protein>
    <submittedName>
        <fullName evidence="2">UBA/THIF-type NAD/FAD binding protein</fullName>
    </submittedName>
</protein>
<dbReference type="AlphaFoldDB" id="F8ADU7"/>
<dbReference type="GO" id="GO:0008641">
    <property type="term" value="F:ubiquitin-like modifier activating enzyme activity"/>
    <property type="evidence" value="ECO:0007669"/>
    <property type="project" value="InterPro"/>
</dbReference>
<dbReference type="STRING" id="667014.Thein_2210"/>
<evidence type="ECO:0000313" key="3">
    <source>
        <dbReference type="Proteomes" id="UP000006793"/>
    </source>
</evidence>
<dbReference type="GO" id="GO:0016779">
    <property type="term" value="F:nucleotidyltransferase activity"/>
    <property type="evidence" value="ECO:0007669"/>
    <property type="project" value="TreeGrafter"/>
</dbReference>
<feature type="domain" description="THIF-type NAD/FAD binding fold" evidence="1">
    <location>
        <begin position="5"/>
        <end position="220"/>
    </location>
</feature>
<dbReference type="InterPro" id="IPR045886">
    <property type="entry name" value="ThiF/MoeB/HesA"/>
</dbReference>
<evidence type="ECO:0000259" key="1">
    <source>
        <dbReference type="Pfam" id="PF00899"/>
    </source>
</evidence>
<evidence type="ECO:0000313" key="2">
    <source>
        <dbReference type="EMBL" id="AEH46058.1"/>
    </source>
</evidence>
<dbReference type="OrthoDB" id="9804286at2"/>
<dbReference type="SUPFAM" id="SSF69572">
    <property type="entry name" value="Activating enzymes of the ubiquitin-like proteins"/>
    <property type="match status" value="1"/>
</dbReference>
<dbReference type="PANTHER" id="PTHR10953:SF102">
    <property type="entry name" value="ADENYLYLTRANSFERASE AND SULFURTRANSFERASE MOCS3"/>
    <property type="match status" value="1"/>
</dbReference>
<dbReference type="Proteomes" id="UP000006793">
    <property type="component" value="Chromosome"/>
</dbReference>
<name>F8ADU7_THEID</name>
<dbReference type="RefSeq" id="WP_013908794.1">
    <property type="nucleotide sequence ID" value="NC_015681.1"/>
</dbReference>
<dbReference type="eggNOG" id="COG0476">
    <property type="taxonomic scope" value="Bacteria"/>
</dbReference>
<reference evidence="2 3" key="2">
    <citation type="journal article" date="2012" name="Stand. Genomic Sci.">
        <title>Complete genome sequence of the thermophilic sulfate-reducing ocean bacterium Thermodesulfatator indicus type strain (CIR29812(T)).</title>
        <authorList>
            <person name="Anderson I."/>
            <person name="Saunders E."/>
            <person name="Lapidus A."/>
            <person name="Nolan M."/>
            <person name="Lucas S."/>
            <person name="Tice H."/>
            <person name="Del Rio T.G."/>
            <person name="Cheng J.F."/>
            <person name="Han C."/>
            <person name="Tapia R."/>
            <person name="Goodwin L.A."/>
            <person name="Pitluck S."/>
            <person name="Liolios K."/>
            <person name="Mavromatis K."/>
            <person name="Pagani I."/>
            <person name="Ivanova N."/>
            <person name="Mikhailova N."/>
            <person name="Pati A."/>
            <person name="Chen A."/>
            <person name="Palaniappan K."/>
            <person name="Land M."/>
            <person name="Hauser L."/>
            <person name="Jeffries C.D."/>
            <person name="Chang Y.J."/>
            <person name="Brambilla E.M."/>
            <person name="Rohde M."/>
            <person name="Spring S."/>
            <person name="Goker M."/>
            <person name="Detter J.C."/>
            <person name="Woyke T."/>
            <person name="Bristow J."/>
            <person name="Eisen J.A."/>
            <person name="Markowitz V."/>
            <person name="Hugenholtz P."/>
            <person name="Kyrpides N.C."/>
            <person name="Klenk H.P."/>
        </authorList>
    </citation>
    <scope>NUCLEOTIDE SEQUENCE [LARGE SCALE GENOMIC DNA]</scope>
    <source>
        <strain evidence="3">DSM 15286 / JCM 11887 / CIR29812</strain>
    </source>
</reference>
<dbReference type="GO" id="GO:0005737">
    <property type="term" value="C:cytoplasm"/>
    <property type="evidence" value="ECO:0007669"/>
    <property type="project" value="TreeGrafter"/>
</dbReference>
<organism evidence="2 3">
    <name type="scientific">Thermodesulfatator indicus (strain DSM 15286 / JCM 11887 / CIR29812)</name>
    <dbReference type="NCBI Taxonomy" id="667014"/>
    <lineage>
        <taxon>Bacteria</taxon>
        <taxon>Pseudomonadati</taxon>
        <taxon>Thermodesulfobacteriota</taxon>
        <taxon>Thermodesulfobacteria</taxon>
        <taxon>Thermodesulfobacteriales</taxon>
        <taxon>Thermodesulfatatoraceae</taxon>
        <taxon>Thermodesulfatator</taxon>
    </lineage>
</organism>
<dbReference type="CDD" id="cd00757">
    <property type="entry name" value="ThiF_MoeB_HesA_family"/>
    <property type="match status" value="1"/>
</dbReference>
<dbReference type="InParanoid" id="F8ADU7"/>
<dbReference type="InterPro" id="IPR035985">
    <property type="entry name" value="Ubiquitin-activating_enz"/>
</dbReference>
<accession>F8ADU7</accession>
<dbReference type="PANTHER" id="PTHR10953">
    <property type="entry name" value="UBIQUITIN-ACTIVATING ENZYME E1"/>
    <property type="match status" value="1"/>
</dbReference>
<reference evidence="3" key="1">
    <citation type="submission" date="2011-04" db="EMBL/GenBank/DDBJ databases">
        <title>The complete genome of Thermodesulfatator indicus DSM 15286.</title>
        <authorList>
            <person name="Lucas S."/>
            <person name="Copeland A."/>
            <person name="Lapidus A."/>
            <person name="Bruce D."/>
            <person name="Goodwin L."/>
            <person name="Pitluck S."/>
            <person name="Peters L."/>
            <person name="Kyrpides N."/>
            <person name="Mavromatis K."/>
            <person name="Pagani I."/>
            <person name="Ivanova N."/>
            <person name="Saunders L."/>
            <person name="Detter J.C."/>
            <person name="Tapia R."/>
            <person name="Han C."/>
            <person name="Land M."/>
            <person name="Hauser L."/>
            <person name="Markowitz V."/>
            <person name="Cheng J.-F."/>
            <person name="Hugenholtz P."/>
            <person name="Woyke T."/>
            <person name="Wu D."/>
            <person name="Spring S."/>
            <person name="Schroeder M."/>
            <person name="Brambilla E."/>
            <person name="Klenk H.-P."/>
            <person name="Eisen J.A."/>
        </authorList>
    </citation>
    <scope>NUCLEOTIDE SEQUENCE [LARGE SCALE GENOMIC DNA]</scope>
    <source>
        <strain evidence="3">DSM 15286 / JCM 11887 / CIR29812</strain>
    </source>
</reference>
<dbReference type="InterPro" id="IPR000594">
    <property type="entry name" value="ThiF_NAD_FAD-bd"/>
</dbReference>
<dbReference type="Pfam" id="PF00899">
    <property type="entry name" value="ThiF"/>
    <property type="match status" value="1"/>
</dbReference>
<dbReference type="GO" id="GO:0004792">
    <property type="term" value="F:thiosulfate-cyanide sulfurtransferase activity"/>
    <property type="evidence" value="ECO:0007669"/>
    <property type="project" value="TreeGrafter"/>
</dbReference>
<dbReference type="FunCoup" id="F8ADU7">
    <property type="interactions" value="448"/>
</dbReference>
<gene>
    <name evidence="2" type="ordered locus">Thein_2210</name>
</gene>